<proteinExistence type="predicted"/>
<dbReference type="Proteomes" id="UP000603200">
    <property type="component" value="Unassembled WGS sequence"/>
</dbReference>
<evidence type="ECO:0000313" key="2">
    <source>
        <dbReference type="Proteomes" id="UP000603200"/>
    </source>
</evidence>
<comment type="caution">
    <text evidence="1">The sequence shown here is derived from an EMBL/GenBank/DDBJ whole genome shotgun (WGS) entry which is preliminary data.</text>
</comment>
<sequence length="222" mass="23444">MTVATAALLEADMGGRLPSPVRQTLIGIGVHCNDTVLALNSAESAVLRAQAARAAFDSGPAAFPWQAQAINQWVTAAEAYRDRLAVALAHCVVPYAVFVSRVASDVVAGRTPAMPAVGEVLPSQLIADGARLLPVITFQDEREAVTVQNAEVAAVRVDLFDIIDDERRANSASRYDDPLAAKRLAKDFPGDLAEFPAALLTYASTLAWAVGVYTKTGNPAVD</sequence>
<name>A0ABQ4A244_9ACTN</name>
<keyword evidence="2" id="KW-1185">Reference proteome</keyword>
<organism evidence="1 2">
    <name type="scientific">Winogradskya humida</name>
    <dbReference type="NCBI Taxonomy" id="113566"/>
    <lineage>
        <taxon>Bacteria</taxon>
        <taxon>Bacillati</taxon>
        <taxon>Actinomycetota</taxon>
        <taxon>Actinomycetes</taxon>
        <taxon>Micromonosporales</taxon>
        <taxon>Micromonosporaceae</taxon>
        <taxon>Winogradskya</taxon>
    </lineage>
</organism>
<accession>A0ABQ4A244</accession>
<evidence type="ECO:0000313" key="1">
    <source>
        <dbReference type="EMBL" id="GIE24897.1"/>
    </source>
</evidence>
<dbReference type="RefSeq" id="WP_203841878.1">
    <property type="nucleotide sequence ID" value="NZ_BAAATV010000001.1"/>
</dbReference>
<reference evidence="1 2" key="1">
    <citation type="submission" date="2021-01" db="EMBL/GenBank/DDBJ databases">
        <title>Whole genome shotgun sequence of Actinoplanes humidus NBRC 14915.</title>
        <authorList>
            <person name="Komaki H."/>
            <person name="Tamura T."/>
        </authorList>
    </citation>
    <scope>NUCLEOTIDE SEQUENCE [LARGE SCALE GENOMIC DNA]</scope>
    <source>
        <strain evidence="1 2">NBRC 14915</strain>
    </source>
</reference>
<protein>
    <submittedName>
        <fullName evidence="1">Uncharacterized protein</fullName>
    </submittedName>
</protein>
<gene>
    <name evidence="1" type="ORF">Ahu01nite_079990</name>
</gene>
<dbReference type="EMBL" id="BOMN01000113">
    <property type="protein sequence ID" value="GIE24897.1"/>
    <property type="molecule type" value="Genomic_DNA"/>
</dbReference>